<name>A0A067T9E3_GALM3</name>
<proteinExistence type="predicted"/>
<dbReference type="AlphaFoldDB" id="A0A067T9E3"/>
<dbReference type="HOGENOM" id="CLU_1704344_0_0_1"/>
<sequence length="156" mass="17385">MSLSRFPLPSIHHVLEAERPDTLPRRPSVITVLDHDQQDASPAMISTLPVGNIGYIPSTSHLMKTIHLRDAEPIATGNEEQLSFIVHFDDDDDLEADSDIDARTIFKEKRPWTSLRLGSSTTKDRTKHAISSLIINAMRKLLPAKPATLSSRTNQP</sequence>
<accession>A0A067T9E3</accession>
<gene>
    <name evidence="1" type="ORF">GALMADRAFT_211111</name>
</gene>
<keyword evidence="2" id="KW-1185">Reference proteome</keyword>
<dbReference type="EMBL" id="KL142380">
    <property type="protein sequence ID" value="KDR75623.1"/>
    <property type="molecule type" value="Genomic_DNA"/>
</dbReference>
<evidence type="ECO:0000313" key="1">
    <source>
        <dbReference type="EMBL" id="KDR75623.1"/>
    </source>
</evidence>
<reference evidence="2" key="1">
    <citation type="journal article" date="2014" name="Proc. Natl. Acad. Sci. U.S.A.">
        <title>Extensive sampling of basidiomycete genomes demonstrates inadequacy of the white-rot/brown-rot paradigm for wood decay fungi.</title>
        <authorList>
            <person name="Riley R."/>
            <person name="Salamov A.A."/>
            <person name="Brown D.W."/>
            <person name="Nagy L.G."/>
            <person name="Floudas D."/>
            <person name="Held B.W."/>
            <person name="Levasseur A."/>
            <person name="Lombard V."/>
            <person name="Morin E."/>
            <person name="Otillar R."/>
            <person name="Lindquist E.A."/>
            <person name="Sun H."/>
            <person name="LaButti K.M."/>
            <person name="Schmutz J."/>
            <person name="Jabbour D."/>
            <person name="Luo H."/>
            <person name="Baker S.E."/>
            <person name="Pisabarro A.G."/>
            <person name="Walton J.D."/>
            <person name="Blanchette R.A."/>
            <person name="Henrissat B."/>
            <person name="Martin F."/>
            <person name="Cullen D."/>
            <person name="Hibbett D.S."/>
            <person name="Grigoriev I.V."/>
        </authorList>
    </citation>
    <scope>NUCLEOTIDE SEQUENCE [LARGE SCALE GENOMIC DNA]</scope>
    <source>
        <strain evidence="2">CBS 339.88</strain>
    </source>
</reference>
<dbReference type="OrthoDB" id="3083362at2759"/>
<organism evidence="1 2">
    <name type="scientific">Galerina marginata (strain CBS 339.88)</name>
    <dbReference type="NCBI Taxonomy" id="685588"/>
    <lineage>
        <taxon>Eukaryota</taxon>
        <taxon>Fungi</taxon>
        <taxon>Dikarya</taxon>
        <taxon>Basidiomycota</taxon>
        <taxon>Agaricomycotina</taxon>
        <taxon>Agaricomycetes</taxon>
        <taxon>Agaricomycetidae</taxon>
        <taxon>Agaricales</taxon>
        <taxon>Agaricineae</taxon>
        <taxon>Strophariaceae</taxon>
        <taxon>Galerina</taxon>
    </lineage>
</organism>
<dbReference type="Proteomes" id="UP000027222">
    <property type="component" value="Unassembled WGS sequence"/>
</dbReference>
<evidence type="ECO:0000313" key="2">
    <source>
        <dbReference type="Proteomes" id="UP000027222"/>
    </source>
</evidence>
<protein>
    <submittedName>
        <fullName evidence="1">Uncharacterized protein</fullName>
    </submittedName>
</protein>